<comment type="caution">
    <text evidence="1">The sequence shown here is derived from an EMBL/GenBank/DDBJ whole genome shotgun (WGS) entry which is preliminary data.</text>
</comment>
<gene>
    <name evidence="1" type="ORF">MANES_02G181350v8</name>
</gene>
<evidence type="ECO:0000313" key="1">
    <source>
        <dbReference type="EMBL" id="KAG8660646.1"/>
    </source>
</evidence>
<accession>A0ACB7I8B8</accession>
<evidence type="ECO:0000313" key="2">
    <source>
        <dbReference type="Proteomes" id="UP000091857"/>
    </source>
</evidence>
<dbReference type="EMBL" id="CM004388">
    <property type="protein sequence ID" value="KAG8660646.1"/>
    <property type="molecule type" value="Genomic_DNA"/>
</dbReference>
<proteinExistence type="predicted"/>
<organism evidence="1 2">
    <name type="scientific">Manihot esculenta</name>
    <name type="common">Cassava</name>
    <name type="synonym">Jatropha manihot</name>
    <dbReference type="NCBI Taxonomy" id="3983"/>
    <lineage>
        <taxon>Eukaryota</taxon>
        <taxon>Viridiplantae</taxon>
        <taxon>Streptophyta</taxon>
        <taxon>Embryophyta</taxon>
        <taxon>Tracheophyta</taxon>
        <taxon>Spermatophyta</taxon>
        <taxon>Magnoliopsida</taxon>
        <taxon>eudicotyledons</taxon>
        <taxon>Gunneridae</taxon>
        <taxon>Pentapetalae</taxon>
        <taxon>rosids</taxon>
        <taxon>fabids</taxon>
        <taxon>Malpighiales</taxon>
        <taxon>Euphorbiaceae</taxon>
        <taxon>Crotonoideae</taxon>
        <taxon>Manihoteae</taxon>
        <taxon>Manihot</taxon>
    </lineage>
</organism>
<dbReference type="Proteomes" id="UP000091857">
    <property type="component" value="Chromosome 2"/>
</dbReference>
<sequence>MDFYSLKRKQLQALCKKHGIPANTTNLEMAERLTASLKVNGIATSEEGNEKNSKDAPKKLKKVRFRPDNETREYVPSAYRKPEGRRRRATLVNPVSKELGQSNLSENVVRKKRERGSEKIESDCRITRSRARVDNETFSVLQKSRASQEGEASKNIARDSVEARKGFRRSKRNMAKCTDSEIMKVDVVSRITRSGAQFAGNSSTVGGKGENEVFGVAKECEGAVRIKKLSEGLSRNGSRRKSVAQHNDEVESYGQEVLKEARKKSMNLNFANVNEVNASLASTERTEKVSITAAGQRRSRRKAAVVNSTAAIDEHGIGESIGKVKKSNENVLREDAKVSNELRRSTRNASRQCSVANFNKMNEIADSVGNIGQLKRKREAIKETEATLDGSLVGEPPRRSALEALKSGLVGLSAACKSVEEKATENMKNANDITISQLSEVDGLTTGESGFKTFEKRKVSKSKARGKTCIATVGVSALHSATKFEKNLASTPVLLASAATEQASSIENVSGKDAEVSNKLQSSTGNASRQILVPTFNEMNEIADSNGKVGQLKRKRDAVKGTKAYLDGSLDGEPPSGSTQVSESGFVGLSEPCISVEEKATEHIENANCINISPSEDNGLTVPEAAFKSFEKRGESKIKTRGKRSIATLDVSTLYSGTGEEIDSATSLEENLASTPLVLTSSYTEEASLVVGNSQAINANNVVLVNDIGKLVSDTKGGVDDQSCQSLEIYANLASDNSTELELAKFQEKACDVASPSGGFSSANQFALAGESCNLSGLEKGLAREQMSTDKDACAVSDGISNNSIEVDGISVQKDGVCGLEGTEQDGIKDEIKHNVVPSNREWLPAVSAEIVTKSTNNVCLESNKTVTPNSDCGDGKNGVCGLQGTEQDGIKDEIKHNVVPYNRRWLPAVSTEIVTKSTNNVCLESNKTIMPNSDCGDGKNALVRMVPYALPQFYFENLEDRNMSNTAMLKNSNDEVLRKHEAVRETEASLDGSLVREPPRRSTLEALESDSVGLSTPCKSVEGKETKHIKNPLSEENGLTMPEVAFKSFEKEGESKFKTRGKRSKPAEDVFALRSGIGEERDNASKLRKNLASTPLLLASAATDVEASKAVRKPEAINDNNVIMAHDLGKLFSNTKGGIDDQSCQSVPLEIWASLDNHNSTALKLVKTIACDVTSPYVGFSSSNQYAFKDAGERSKTSGLKKGLAREQMSTSKDACYDSDGVSGNSTEVDRIAIQEDGVSGLERTEQDDIRDGTGRSLPAVRAEIATKSIKNVYQESNETVTPNSNCEDAKSILERMVPDALPKLYFENLEEGNMSNPATTKNFNDEVLREQNFGDCMAGKGASFDSNGGKPFFSEAPSTLDVLKLPSNEFRHYEEMVIESNCGVDAVTDVPMTKYWDAVINMVGNQSMDGEPKPEVEQHDKKSKDSEDLVNGKFVEEPLNAAQCDQVVREGNVEGAWVDKLSDNGDGEEVPTKVNDNFSESLTKSIFREREYFGGENVSQFPECITGVDGMEKKEVKCKVSDSIVDTTVTINGYHMDDEAADVHDIIYENAEINASETCMMTIEMQEAPSGGILQKNETMEPGKEILDCEDELLKVNDAGAIALSEVASTDFGGLDKRPDGATVKAVELENLEEKCGSELDISDHIAFGIDVKAAEANEKVENMDGNLKGKDFNSEAEQESDNIVFSSHETASLNIQVESAIVTNWEVNLIQGNGEQNREIISDEDLLDNNSMIKDSGHVMHAEEAQVEKSEEVTEDSLVNEDSGHTVLIKDVTNIQKLAQFAEMHFSEALPSVRKEPTVDLGLDQASFINQEIIDIQNCEDEKVENFSISAQEEVWAEEATVSGKGDDLVKCNANRAPENNISYSGSEGDTENRACAEDEEVCTPTTGKIDIPKEVAVGETVLSDCPDKKSHEMARSELQTIISNCSNWEDYQPAENLLFADTCFGKPEFASGSSFTQQNAIAEASSEEFKEQVKEKDDTIIGEYGTAQRSGRDLNDPIDGSSLGNRSSCPQEVAKDQLNVPHDSVNESDFMNDVDYATLNKRSCENESKIHSSEAGEARHLHKLDDEVPSVVEPKTTVDFENLVALPAFKSELLINCSTISAVCSSPYHESEALVMTSEVAEESKVQDNMPAKTDDTQGSIVCKFQENESVNVEHFNVFSQNEIFVQDAKATAFCDAATMEQTLKSDPCNLKPDNIGNLNVEDVGEAKESTKDMPKMGEALDKSPGFTTSGVGQDITAVDGHGLQRKLQVPLKPSSHPEKEDELNVYGVRLMMTRKSNIISLIQGTPQKALDANVMKENAPSTKRQRVGEVTAPKTLPKRRPLEDLKKQ</sequence>
<keyword evidence="2" id="KW-1185">Reference proteome</keyword>
<name>A0ACB7I8B8_MANES</name>
<protein>
    <submittedName>
        <fullName evidence="1">Uncharacterized protein</fullName>
    </submittedName>
</protein>
<reference evidence="2" key="1">
    <citation type="journal article" date="2016" name="Nat. Biotechnol.">
        <title>Sequencing wild and cultivated cassava and related species reveals extensive interspecific hybridization and genetic diversity.</title>
        <authorList>
            <person name="Bredeson J.V."/>
            <person name="Lyons J.B."/>
            <person name="Prochnik S.E."/>
            <person name="Wu G.A."/>
            <person name="Ha C.M."/>
            <person name="Edsinger-Gonzales E."/>
            <person name="Grimwood J."/>
            <person name="Schmutz J."/>
            <person name="Rabbi I.Y."/>
            <person name="Egesi C."/>
            <person name="Nauluvula P."/>
            <person name="Lebot V."/>
            <person name="Ndunguru J."/>
            <person name="Mkamilo G."/>
            <person name="Bart R.S."/>
            <person name="Setter T.L."/>
            <person name="Gleadow R.M."/>
            <person name="Kulakow P."/>
            <person name="Ferguson M.E."/>
            <person name="Rounsley S."/>
            <person name="Rokhsar D.S."/>
        </authorList>
    </citation>
    <scope>NUCLEOTIDE SEQUENCE [LARGE SCALE GENOMIC DNA]</scope>
    <source>
        <strain evidence="2">cv. AM560-2</strain>
    </source>
</reference>